<evidence type="ECO:0000313" key="1">
    <source>
        <dbReference type="EMBL" id="QDL91626.1"/>
    </source>
</evidence>
<protein>
    <submittedName>
        <fullName evidence="1">Uncharacterized protein</fullName>
    </submittedName>
</protein>
<evidence type="ECO:0000313" key="2">
    <source>
        <dbReference type="Proteomes" id="UP000305888"/>
    </source>
</evidence>
<dbReference type="RefSeq" id="WP_138572320.1">
    <property type="nucleotide sequence ID" value="NZ_CP040818.1"/>
</dbReference>
<dbReference type="KEGG" id="ppru:FDP22_07390"/>
<dbReference type="OrthoDB" id="7359918at2"/>
<proteinExistence type="predicted"/>
<sequence length="116" mass="13345">MNLYHCFIDLKDDAKALSFALALDNWMGHLQAQGTIRSWRLLRRKLNLAADSCRDFLLEIELDDLSQLDRAYRLAASQSDDVARLYGQVSQMIARADFGLYRPFPDPERAERVALL</sequence>
<name>A0A5B8FS83_9RHOB</name>
<reference evidence="1 2" key="1">
    <citation type="submission" date="2019-06" db="EMBL/GenBank/DDBJ databases">
        <title>Genome sequence of Rhodobacteraceae bacterium D4M1.</title>
        <authorList>
            <person name="Cao J."/>
        </authorList>
    </citation>
    <scope>NUCLEOTIDE SEQUENCE [LARGE SCALE GENOMIC DNA]</scope>
    <source>
        <strain evidence="1 2">D4M1</strain>
    </source>
</reference>
<accession>A0A5B8FS83</accession>
<dbReference type="Pfam" id="PF20319">
    <property type="entry name" value="DUF6614"/>
    <property type="match status" value="1"/>
</dbReference>
<gene>
    <name evidence="1" type="ORF">FDP22_07390</name>
</gene>
<keyword evidence="2" id="KW-1185">Reference proteome</keyword>
<dbReference type="AlphaFoldDB" id="A0A5B8FS83"/>
<organism evidence="1 2">
    <name type="scientific">Paroceanicella profunda</name>
    <dbReference type="NCBI Taxonomy" id="2579971"/>
    <lineage>
        <taxon>Bacteria</taxon>
        <taxon>Pseudomonadati</taxon>
        <taxon>Pseudomonadota</taxon>
        <taxon>Alphaproteobacteria</taxon>
        <taxon>Rhodobacterales</taxon>
        <taxon>Paracoccaceae</taxon>
        <taxon>Paroceanicella</taxon>
    </lineage>
</organism>
<dbReference type="InterPro" id="IPR046722">
    <property type="entry name" value="DUF6614"/>
</dbReference>
<dbReference type="EMBL" id="CP040818">
    <property type="protein sequence ID" value="QDL91626.1"/>
    <property type="molecule type" value="Genomic_DNA"/>
</dbReference>
<dbReference type="Proteomes" id="UP000305888">
    <property type="component" value="Chromosome"/>
</dbReference>